<evidence type="ECO:0000313" key="1">
    <source>
        <dbReference type="EMBL" id="KAG6659901.1"/>
    </source>
</evidence>
<proteinExistence type="predicted"/>
<organism evidence="1 2">
    <name type="scientific">Carya illinoinensis</name>
    <name type="common">Pecan</name>
    <dbReference type="NCBI Taxonomy" id="32201"/>
    <lineage>
        <taxon>Eukaryota</taxon>
        <taxon>Viridiplantae</taxon>
        <taxon>Streptophyta</taxon>
        <taxon>Embryophyta</taxon>
        <taxon>Tracheophyta</taxon>
        <taxon>Spermatophyta</taxon>
        <taxon>Magnoliopsida</taxon>
        <taxon>eudicotyledons</taxon>
        <taxon>Gunneridae</taxon>
        <taxon>Pentapetalae</taxon>
        <taxon>rosids</taxon>
        <taxon>fabids</taxon>
        <taxon>Fagales</taxon>
        <taxon>Juglandaceae</taxon>
        <taxon>Carya</taxon>
    </lineage>
</organism>
<evidence type="ECO:0000313" key="2">
    <source>
        <dbReference type="Proteomes" id="UP000811609"/>
    </source>
</evidence>
<gene>
    <name evidence="1" type="ORF">CIPAW_03G068100</name>
</gene>
<name>A0A8T1R1D9_CARIL</name>
<protein>
    <submittedName>
        <fullName evidence="1">Uncharacterized protein</fullName>
    </submittedName>
</protein>
<sequence>MVEFSDFIFELGLMDIPLMGGEYTWSNNHTWSRLDRFLISPSRELQFPDLTQKRLQRLCSDHFPVFLDGSGVQGGKRPFKFENMWLKKEGFVDLVRNWWNSYVFEGNLSKVLAGILKALKKDLKTWNKQEFGEITK</sequence>
<dbReference type="Proteomes" id="UP000811609">
    <property type="component" value="Chromosome 3"/>
</dbReference>
<comment type="caution">
    <text evidence="1">The sequence shown here is derived from an EMBL/GenBank/DDBJ whole genome shotgun (WGS) entry which is preliminary data.</text>
</comment>
<accession>A0A8T1R1D9</accession>
<dbReference type="EMBL" id="CM031811">
    <property type="protein sequence ID" value="KAG6659901.1"/>
    <property type="molecule type" value="Genomic_DNA"/>
</dbReference>
<dbReference type="AlphaFoldDB" id="A0A8T1R1D9"/>
<reference evidence="1" key="1">
    <citation type="submission" date="2020-12" db="EMBL/GenBank/DDBJ databases">
        <title>WGS assembly of Carya illinoinensis cv. Pawnee.</title>
        <authorList>
            <person name="Platts A."/>
            <person name="Shu S."/>
            <person name="Wright S."/>
            <person name="Barry K."/>
            <person name="Edger P."/>
            <person name="Pires J.C."/>
            <person name="Schmutz J."/>
        </authorList>
    </citation>
    <scope>NUCLEOTIDE SEQUENCE</scope>
    <source>
        <tissue evidence="1">Leaf</tissue>
    </source>
</reference>
<dbReference type="PANTHER" id="PTHR33710">
    <property type="entry name" value="BNAC02G09200D PROTEIN"/>
    <property type="match status" value="1"/>
</dbReference>
<keyword evidence="2" id="KW-1185">Reference proteome</keyword>
<dbReference type="PANTHER" id="PTHR33710:SF64">
    <property type="entry name" value="ENDONUCLEASE_EXONUCLEASE_PHOSPHATASE DOMAIN-CONTAINING PROTEIN"/>
    <property type="match status" value="1"/>
</dbReference>